<proteinExistence type="inferred from homology"/>
<dbReference type="GO" id="GO:0070181">
    <property type="term" value="F:small ribosomal subunit rRNA binding"/>
    <property type="evidence" value="ECO:0007669"/>
    <property type="project" value="EnsemblFungi"/>
</dbReference>
<dbReference type="FunFam" id="3.40.50.1010:FF:000020">
    <property type="entry name" value="20S-pre-rRNA D-site endonuclease NOB1"/>
    <property type="match status" value="1"/>
</dbReference>
<feature type="compositionally biased region" description="Polar residues" evidence="9">
    <location>
        <begin position="217"/>
        <end position="227"/>
    </location>
</feature>
<feature type="region of interest" description="Disordered" evidence="9">
    <location>
        <begin position="123"/>
        <end position="186"/>
    </location>
</feature>
<evidence type="ECO:0000256" key="6">
    <source>
        <dbReference type="ARBA" id="ARBA00023242"/>
    </source>
</evidence>
<keyword evidence="4" id="KW-0378">Hydrolase</keyword>
<dbReference type="InterPro" id="IPR039907">
    <property type="entry name" value="NOB1"/>
</dbReference>
<keyword evidence="3 7" id="KW-0479">Metal-binding</keyword>
<dbReference type="CDD" id="cd09876">
    <property type="entry name" value="PIN_Nob1-like"/>
    <property type="match status" value="1"/>
</dbReference>
<dbReference type="PANTHER" id="PTHR12814:SF2">
    <property type="entry name" value="RNA-BINDING PROTEIN NOB1"/>
    <property type="match status" value="1"/>
</dbReference>
<dbReference type="InterPro" id="IPR014881">
    <property type="entry name" value="NOB1_Zn-bd"/>
</dbReference>
<evidence type="ECO:0000256" key="3">
    <source>
        <dbReference type="ARBA" id="ARBA00022723"/>
    </source>
</evidence>
<evidence type="ECO:0000256" key="8">
    <source>
        <dbReference type="PIRSR" id="PIRSR037125-1"/>
    </source>
</evidence>
<protein>
    <recommendedName>
        <fullName evidence="7">20S-pre-rRNA D-site endonuclease NOB1</fullName>
    </recommendedName>
</protein>
<dbReference type="GO" id="GO:0046872">
    <property type="term" value="F:metal ion binding"/>
    <property type="evidence" value="ECO:0007669"/>
    <property type="project" value="UniProtKB-UniRule"/>
</dbReference>
<dbReference type="InterPro" id="IPR033411">
    <property type="entry name" value="Ribonuclease_PIN"/>
</dbReference>
<dbReference type="PIRSF" id="PIRSF037125">
    <property type="entry name" value="D-site_20S_pre-rRNA_nuclease"/>
    <property type="match status" value="1"/>
</dbReference>
<reference evidence="12 13" key="1">
    <citation type="journal article" date="2016" name="Genome Biol. Evol.">
        <title>Divergent and convergent evolution of fungal pathogenicity.</title>
        <authorList>
            <person name="Shang Y."/>
            <person name="Xiao G."/>
            <person name="Zheng P."/>
            <person name="Cen K."/>
            <person name="Zhan S."/>
            <person name="Wang C."/>
        </authorList>
    </citation>
    <scope>NUCLEOTIDE SEQUENCE [LARGE SCALE GENOMIC DNA]</scope>
    <source>
        <strain evidence="12 13">RCEF 2490</strain>
    </source>
</reference>
<evidence type="ECO:0000259" key="10">
    <source>
        <dbReference type="Pfam" id="PF08772"/>
    </source>
</evidence>
<dbReference type="STRING" id="1081109.A0A167ZLY9"/>
<dbReference type="GO" id="GO:0000462">
    <property type="term" value="P:maturation of SSU-rRNA from tricistronic rRNA transcript (SSU-rRNA, 5.8S rRNA, LSU-rRNA)"/>
    <property type="evidence" value="ECO:0007669"/>
    <property type="project" value="EnsemblFungi"/>
</dbReference>
<evidence type="ECO:0000256" key="5">
    <source>
        <dbReference type="ARBA" id="ARBA00022833"/>
    </source>
</evidence>
<gene>
    <name evidence="12" type="ORF">AAL_05868</name>
</gene>
<dbReference type="Gene3D" id="6.20.210.10">
    <property type="entry name" value="Nin one binding (NOB1), Zn-ribbon-like"/>
    <property type="match status" value="1"/>
</dbReference>
<dbReference type="GO" id="GO:0043248">
    <property type="term" value="P:proteasome assembly"/>
    <property type="evidence" value="ECO:0007669"/>
    <property type="project" value="EnsemblFungi"/>
</dbReference>
<feature type="region of interest" description="Disordered" evidence="9">
    <location>
        <begin position="217"/>
        <end position="268"/>
    </location>
</feature>
<feature type="region of interest" description="Disordered" evidence="9">
    <location>
        <begin position="436"/>
        <end position="455"/>
    </location>
</feature>
<dbReference type="AlphaFoldDB" id="A0A167ZLY9"/>
<evidence type="ECO:0000256" key="1">
    <source>
        <dbReference type="ARBA" id="ARBA00005858"/>
    </source>
</evidence>
<comment type="caution">
    <text evidence="12">The sequence shown here is derived from an EMBL/GenBank/DDBJ whole genome shotgun (WGS) entry which is preliminary data.</text>
</comment>
<evidence type="ECO:0000313" key="12">
    <source>
        <dbReference type="EMBL" id="KZZ92836.1"/>
    </source>
</evidence>
<dbReference type="EMBL" id="AZGY01000014">
    <property type="protein sequence ID" value="KZZ92836.1"/>
    <property type="molecule type" value="Genomic_DNA"/>
</dbReference>
<evidence type="ECO:0000256" key="7">
    <source>
        <dbReference type="PIRNR" id="PIRNR037125"/>
    </source>
</evidence>
<organism evidence="12 13">
    <name type="scientific">Moelleriella libera RCEF 2490</name>
    <dbReference type="NCBI Taxonomy" id="1081109"/>
    <lineage>
        <taxon>Eukaryota</taxon>
        <taxon>Fungi</taxon>
        <taxon>Dikarya</taxon>
        <taxon>Ascomycota</taxon>
        <taxon>Pezizomycotina</taxon>
        <taxon>Sordariomycetes</taxon>
        <taxon>Hypocreomycetidae</taxon>
        <taxon>Hypocreales</taxon>
        <taxon>Clavicipitaceae</taxon>
        <taxon>Moelleriella</taxon>
    </lineage>
</organism>
<dbReference type="Pfam" id="PF08772">
    <property type="entry name" value="Zn_ribbon_NOB1"/>
    <property type="match status" value="1"/>
</dbReference>
<name>A0A167ZLY9_9HYPO</name>
<dbReference type="Pfam" id="PF17146">
    <property type="entry name" value="PIN_6"/>
    <property type="match status" value="1"/>
</dbReference>
<dbReference type="PANTHER" id="PTHR12814">
    <property type="entry name" value="RNA-BINDING PROTEIN NOB1"/>
    <property type="match status" value="1"/>
</dbReference>
<feature type="domain" description="Nin one binding (NOB1) Zn-ribbon-like" evidence="10">
    <location>
        <begin position="303"/>
        <end position="374"/>
    </location>
</feature>
<dbReference type="GO" id="GO:0016787">
    <property type="term" value="F:hydrolase activity"/>
    <property type="evidence" value="ECO:0007669"/>
    <property type="project" value="UniProtKB-KW"/>
</dbReference>
<accession>A0A167ZLY9</accession>
<feature type="compositionally biased region" description="Polar residues" evidence="9">
    <location>
        <begin position="259"/>
        <end position="268"/>
    </location>
</feature>
<feature type="compositionally biased region" description="Basic and acidic residues" evidence="9">
    <location>
        <begin position="141"/>
        <end position="160"/>
    </location>
</feature>
<comment type="function">
    <text evidence="7">Required for the synthesis of 40S ribosome subunits. Has a role in processing 20S pre-rRNA into the mature 18S rRNA, where it is required for cleavage at the 3' end of the mature 18S rRNA (D-site). Accompanies the 20S pre-rRNA from the nucleus to the cytoplasm.</text>
</comment>
<keyword evidence="6 7" id="KW-0539">Nucleus</keyword>
<dbReference type="GO" id="GO:0005737">
    <property type="term" value="C:cytoplasm"/>
    <property type="evidence" value="ECO:0007669"/>
    <property type="project" value="EnsemblFungi"/>
</dbReference>
<dbReference type="GO" id="GO:0005730">
    <property type="term" value="C:nucleolus"/>
    <property type="evidence" value="ECO:0007669"/>
    <property type="project" value="UniProtKB-SubCell"/>
</dbReference>
<feature type="binding site" evidence="8">
    <location>
        <position position="328"/>
    </location>
    <ligand>
        <name>Zn(2+)</name>
        <dbReference type="ChEBI" id="CHEBI:29105"/>
    </ligand>
</feature>
<evidence type="ECO:0000256" key="9">
    <source>
        <dbReference type="SAM" id="MobiDB-lite"/>
    </source>
</evidence>
<keyword evidence="2" id="KW-0540">Nuclease</keyword>
<dbReference type="GO" id="GO:0030688">
    <property type="term" value="C:preribosome, small subunit precursor"/>
    <property type="evidence" value="ECO:0007669"/>
    <property type="project" value="EnsemblFungi"/>
</dbReference>
<feature type="binding site" evidence="8">
    <location>
        <position position="331"/>
    </location>
    <ligand>
        <name>Zn(2+)</name>
        <dbReference type="ChEBI" id="CHEBI:29105"/>
    </ligand>
</feature>
<keyword evidence="5 7" id="KW-0862">Zinc</keyword>
<dbReference type="SUPFAM" id="SSF144206">
    <property type="entry name" value="NOB1 zinc finger-like"/>
    <property type="match status" value="1"/>
</dbReference>
<feature type="domain" description="Ribonuclease PIN" evidence="11">
    <location>
        <begin position="25"/>
        <end position="116"/>
    </location>
</feature>
<dbReference type="OrthoDB" id="446759at2759"/>
<dbReference type="Gene3D" id="3.40.50.1010">
    <property type="entry name" value="5'-nuclease"/>
    <property type="match status" value="1"/>
</dbReference>
<dbReference type="GO" id="GO:0004521">
    <property type="term" value="F:RNA endonuclease activity"/>
    <property type="evidence" value="ECO:0007669"/>
    <property type="project" value="UniProtKB-UniRule"/>
</dbReference>
<dbReference type="InterPro" id="IPR036283">
    <property type="entry name" value="NOB1_Zf-like_sf"/>
</dbReference>
<comment type="similarity">
    <text evidence="1 7">Belongs to the NOB1 family.</text>
</comment>
<comment type="subcellular location">
    <subcellularLocation>
        <location evidence="7">Nucleus</location>
        <location evidence="7">Nucleolus</location>
    </subcellularLocation>
</comment>
<evidence type="ECO:0000256" key="4">
    <source>
        <dbReference type="ARBA" id="ARBA00022801"/>
    </source>
</evidence>
<keyword evidence="13" id="KW-1185">Reference proteome</keyword>
<sequence length="455" mass="49709">MATPPPAQETVSQPHSVARKPIHSLILDTGPLIKNDPSVSALLSQAEKLYTVPSVIPEIKDRDTRTRVETTLLPFVTIRAPGPGSIKFVTEFARRTGDLAVLSRPDIEIIALGYEIECERNNGDWRLRNTPGQKGLNGRPTRPDDDERADQSSEVERTVQDGEQPAATPEMAASSDEPKPNLDGKMAGLTLADETTTAESLQAGTPTEEIQTVAGETQAASLQSPINDTTTAAAAAEESDSDSDGWITPSNLKKHQDQDASGSTPSQPLQKTLQVAILTSDYAMQNVALRINLNLITPAFSRITYLKNWILRCHGCFSLTKDMDKQFCPKCGQPTLTRASCSTDQHGRFQIHLKKNFQWNNRGNVYSVPKAVHGSANGRRTAGAGGGGKNGWGQDLILAEDQKEYLRATDEQKRQRRKDLMDEDYLPAILSGRRQGQAGKIRVGAGRNVNAKRKH</sequence>
<dbReference type="InterPro" id="IPR017117">
    <property type="entry name" value="Nob1_euk"/>
</dbReference>
<dbReference type="Proteomes" id="UP000078544">
    <property type="component" value="Unassembled WGS sequence"/>
</dbReference>
<feature type="binding site" evidence="8">
    <location>
        <position position="313"/>
    </location>
    <ligand>
        <name>Zn(2+)</name>
        <dbReference type="ChEBI" id="CHEBI:29105"/>
    </ligand>
</feature>
<evidence type="ECO:0000259" key="11">
    <source>
        <dbReference type="Pfam" id="PF17146"/>
    </source>
</evidence>
<evidence type="ECO:0000313" key="13">
    <source>
        <dbReference type="Proteomes" id="UP000078544"/>
    </source>
</evidence>
<evidence type="ECO:0000256" key="2">
    <source>
        <dbReference type="ARBA" id="ARBA00022722"/>
    </source>
</evidence>
<feature type="binding site" evidence="8">
    <location>
        <position position="316"/>
    </location>
    <ligand>
        <name>Zn(2+)</name>
        <dbReference type="ChEBI" id="CHEBI:29105"/>
    </ligand>
</feature>